<accession>A0A0F9LUW4</accession>
<protein>
    <submittedName>
        <fullName evidence="1">Uncharacterized protein</fullName>
    </submittedName>
</protein>
<gene>
    <name evidence="1" type="ORF">LCGC14_1463710</name>
</gene>
<proteinExistence type="predicted"/>
<evidence type="ECO:0000313" key="1">
    <source>
        <dbReference type="EMBL" id="KKM68155.1"/>
    </source>
</evidence>
<reference evidence="1" key="1">
    <citation type="journal article" date="2015" name="Nature">
        <title>Complex archaea that bridge the gap between prokaryotes and eukaryotes.</title>
        <authorList>
            <person name="Spang A."/>
            <person name="Saw J.H."/>
            <person name="Jorgensen S.L."/>
            <person name="Zaremba-Niedzwiedzka K."/>
            <person name="Martijn J."/>
            <person name="Lind A.E."/>
            <person name="van Eijk R."/>
            <person name="Schleper C."/>
            <person name="Guy L."/>
            <person name="Ettema T.J."/>
        </authorList>
    </citation>
    <scope>NUCLEOTIDE SEQUENCE</scope>
</reference>
<sequence>MDRQATIFEAIASSGIFLALGTDGFLKDLRNDKSDPAQQMKMAKALRKRVILLIDSNLPPEQKDELRTFFNDFDVVREIIFDPRSSNWDELGAELISLKEEGEPPRELVDSAFCEKCGFKGTPLCTHPDGYYQDEPAGLNKMLDICPQEEGKG</sequence>
<comment type="caution">
    <text evidence="1">The sequence shown here is derived from an EMBL/GenBank/DDBJ whole genome shotgun (WGS) entry which is preliminary data.</text>
</comment>
<name>A0A0F9LUW4_9ZZZZ</name>
<dbReference type="EMBL" id="LAZR01010218">
    <property type="protein sequence ID" value="KKM68155.1"/>
    <property type="molecule type" value="Genomic_DNA"/>
</dbReference>
<organism evidence="1">
    <name type="scientific">marine sediment metagenome</name>
    <dbReference type="NCBI Taxonomy" id="412755"/>
    <lineage>
        <taxon>unclassified sequences</taxon>
        <taxon>metagenomes</taxon>
        <taxon>ecological metagenomes</taxon>
    </lineage>
</organism>
<dbReference type="AlphaFoldDB" id="A0A0F9LUW4"/>